<dbReference type="PANTHER" id="PTHR11360">
    <property type="entry name" value="MONOCARBOXYLATE TRANSPORTER"/>
    <property type="match status" value="1"/>
</dbReference>
<feature type="region of interest" description="Disordered" evidence="1">
    <location>
        <begin position="243"/>
        <end position="266"/>
    </location>
</feature>
<feature type="transmembrane region" description="Helical" evidence="2">
    <location>
        <begin position="116"/>
        <end position="137"/>
    </location>
</feature>
<dbReference type="SUPFAM" id="SSF103473">
    <property type="entry name" value="MFS general substrate transporter"/>
    <property type="match status" value="1"/>
</dbReference>
<feature type="transmembrane region" description="Helical" evidence="2">
    <location>
        <begin position="552"/>
        <end position="578"/>
    </location>
</feature>
<feature type="transmembrane region" description="Helical" evidence="2">
    <location>
        <begin position="493"/>
        <end position="513"/>
    </location>
</feature>
<proteinExistence type="predicted"/>
<keyword evidence="2" id="KW-0812">Transmembrane</keyword>
<feature type="transmembrane region" description="Helical" evidence="2">
    <location>
        <begin position="520"/>
        <end position="546"/>
    </location>
</feature>
<reference evidence="3 4" key="1">
    <citation type="submission" date="2019-01" db="EMBL/GenBank/DDBJ databases">
        <title>A draft genome assembly of the solar-powered sea slug Elysia chlorotica.</title>
        <authorList>
            <person name="Cai H."/>
            <person name="Li Q."/>
            <person name="Fang X."/>
            <person name="Li J."/>
            <person name="Curtis N.E."/>
            <person name="Altenburger A."/>
            <person name="Shibata T."/>
            <person name="Feng M."/>
            <person name="Maeda T."/>
            <person name="Schwartz J.A."/>
            <person name="Shigenobu S."/>
            <person name="Lundholm N."/>
            <person name="Nishiyama T."/>
            <person name="Yang H."/>
            <person name="Hasebe M."/>
            <person name="Li S."/>
            <person name="Pierce S.K."/>
            <person name="Wang J."/>
        </authorList>
    </citation>
    <scope>NUCLEOTIDE SEQUENCE [LARGE SCALE GENOMIC DNA]</scope>
    <source>
        <strain evidence="3">EC2010</strain>
        <tissue evidence="3">Whole organism of an adult</tissue>
    </source>
</reference>
<accession>A0A3S1BCA5</accession>
<evidence type="ECO:0000313" key="4">
    <source>
        <dbReference type="Proteomes" id="UP000271974"/>
    </source>
</evidence>
<dbReference type="EMBL" id="RQTK01000592">
    <property type="protein sequence ID" value="RUS77295.1"/>
    <property type="molecule type" value="Genomic_DNA"/>
</dbReference>
<dbReference type="InterPro" id="IPR036259">
    <property type="entry name" value="MFS_trans_sf"/>
</dbReference>
<name>A0A3S1BCA5_ELYCH</name>
<feature type="transmembrane region" description="Helical" evidence="2">
    <location>
        <begin position="455"/>
        <end position="478"/>
    </location>
</feature>
<evidence type="ECO:0000256" key="2">
    <source>
        <dbReference type="SAM" id="Phobius"/>
    </source>
</evidence>
<organism evidence="3 4">
    <name type="scientific">Elysia chlorotica</name>
    <name type="common">Eastern emerald elysia</name>
    <name type="synonym">Sea slug</name>
    <dbReference type="NCBI Taxonomy" id="188477"/>
    <lineage>
        <taxon>Eukaryota</taxon>
        <taxon>Metazoa</taxon>
        <taxon>Spiralia</taxon>
        <taxon>Lophotrochozoa</taxon>
        <taxon>Mollusca</taxon>
        <taxon>Gastropoda</taxon>
        <taxon>Heterobranchia</taxon>
        <taxon>Euthyneura</taxon>
        <taxon>Panpulmonata</taxon>
        <taxon>Sacoglossa</taxon>
        <taxon>Placobranchoidea</taxon>
        <taxon>Plakobranchidae</taxon>
        <taxon>Elysia</taxon>
    </lineage>
</organism>
<dbReference type="InterPro" id="IPR011701">
    <property type="entry name" value="MFS"/>
</dbReference>
<dbReference type="InterPro" id="IPR050327">
    <property type="entry name" value="Proton-linked_MCT"/>
</dbReference>
<evidence type="ECO:0008006" key="5">
    <source>
        <dbReference type="Google" id="ProtNLM"/>
    </source>
</evidence>
<dbReference type="GO" id="GO:0008028">
    <property type="term" value="F:monocarboxylic acid transmembrane transporter activity"/>
    <property type="evidence" value="ECO:0007669"/>
    <property type="project" value="TreeGrafter"/>
</dbReference>
<protein>
    <recommendedName>
        <fullName evidence="5">Major facilitator superfamily (MFS) profile domain-containing protein</fullName>
    </recommendedName>
</protein>
<dbReference type="Gene3D" id="1.20.1250.20">
    <property type="entry name" value="MFS general substrate transporter like domains"/>
    <property type="match status" value="1"/>
</dbReference>
<feature type="transmembrane region" description="Helical" evidence="2">
    <location>
        <begin position="47"/>
        <end position="65"/>
    </location>
</feature>
<evidence type="ECO:0000313" key="3">
    <source>
        <dbReference type="EMBL" id="RUS77295.1"/>
    </source>
</evidence>
<feature type="transmembrane region" description="Helical" evidence="2">
    <location>
        <begin position="7"/>
        <end position="35"/>
    </location>
</feature>
<dbReference type="OrthoDB" id="6154273at2759"/>
<comment type="caution">
    <text evidence="3">The sequence shown here is derived from an EMBL/GenBank/DDBJ whole genome shotgun (WGS) entry which is preliminary data.</text>
</comment>
<dbReference type="AlphaFoldDB" id="A0A3S1BCA5"/>
<dbReference type="Proteomes" id="UP000271974">
    <property type="component" value="Unassembled WGS sequence"/>
</dbReference>
<feature type="transmembrane region" description="Helical" evidence="2">
    <location>
        <begin position="86"/>
        <end position="110"/>
    </location>
</feature>
<keyword evidence="4" id="KW-1185">Reference proteome</keyword>
<keyword evidence="2" id="KW-0472">Membrane</keyword>
<keyword evidence="2" id="KW-1133">Transmembrane helix</keyword>
<dbReference type="Pfam" id="PF07690">
    <property type="entry name" value="MFS_1"/>
    <property type="match status" value="2"/>
</dbReference>
<dbReference type="PANTHER" id="PTHR11360:SF284">
    <property type="entry name" value="EG:103B4.3 PROTEIN-RELATED"/>
    <property type="match status" value="1"/>
</dbReference>
<evidence type="ECO:0000256" key="1">
    <source>
        <dbReference type="SAM" id="MobiDB-lite"/>
    </source>
</evidence>
<gene>
    <name evidence="3" type="ORF">EGW08_014959</name>
</gene>
<sequence length="601" mass="65884">MAVREGGWGWVVVLCCFYQHMFAASAVYSLSVYYISWVEDFETGRGITSWVMTLSMAFSMGSGVGQGMQYLPSLALIPFYFQKKRSFAMGLAVCGSGVGTFLYPSFLIWLEEQFTWRGAMLIVSGLILNVAVCGALLRLLEAIEDDEDLGKELQQENEEVIQVKYEVADDSGSPLDGDKDKIILHPSKGNIDVEIQSLLGLHDTDNEEDEDSREKQKLMRLVKAPLFSNDTIASFSYVSQNGQLSSPHNQSNGHMPMQSSASRLSSGNVRLPIQLKSPIKQGLALQRLKHNAAPRSNSLQQLRMSQSEVSSQRHKFSSVFELWKGSNTDKSSAYLSTSASLVRKPSSNRSNIDFLLSNSIFDLDEAEKKRNNFLRQLLHQDNQDAHSSHAPSRYNSAWVLDIQVSETVPRQNPDDSSVKDNDSLAHLPTKPKICCFCLQLHSHFKIYLDLMKNPIFATFSLVNFLNSLTYLMPVVYIVDRAVDNGVDKGDAALAFSMYGAGNLIGRVAIGLLADRGLNSLLLGAACLMGCGVSTCLSPLCGANAILHGVYGFIFGTGSGGFVTLTPLILVDLLGLSMVSRSYGFTLMFQAMGYVAGTPVAG</sequence>